<gene>
    <name evidence="1" type="ORF">I5282_02610</name>
</gene>
<evidence type="ECO:0000313" key="1">
    <source>
        <dbReference type="EMBL" id="MBL7525464.1"/>
    </source>
</evidence>
<evidence type="ECO:0000313" key="2">
    <source>
        <dbReference type="Proteomes" id="UP000809910"/>
    </source>
</evidence>
<dbReference type="Proteomes" id="UP000809910">
    <property type="component" value="Unassembled WGS sequence"/>
</dbReference>
<dbReference type="RefSeq" id="WP_203109891.1">
    <property type="nucleotide sequence ID" value="NZ_JADOBG010000012.1"/>
</dbReference>
<sequence length="652" mass="75017">MRQTQLIFIFGNNLSLTKVDAIKKEEHINYIYICDSLFTREQLILKGLQSHYLFNINDVIWNEILTTALRWLTNFPKITLSNNIQLADYFKFKNQSLWWFIYDALFEVAGGIFDSILYCTIYKYLLASNTPQNIVIIGNVQSIACSNLLRILEQTNYKIQILESTDKINVKKTLSQKFKHLLYNSLYWFDLLVIKKCLLGISSLLKSNSVHSRYTAFLCNHGNRSLLQFDNNNSLYITDNIYKEFEIKIRNINKNVKTISLFEPVLSNHSTLNKVKNWFFIIKGIYIPWYSSVSYSSIWKLFFKKKVFKKQISSLFQDINVQSNFMIDEFSFLKSCEHKILELLPGLLFSASLYIDIASRIVKNQHVDTLYTVESHSSIGRSLALALNTSNGKLIGLQGGIITPYIVTNTGFYLAHLQGTKIKYPLLPNEFHIWGNYYRTLLIDNYGYPNELIKISGNTNLLSVMSPNKKEWISNCKVILYIASSNIDVFPLIMTIDEELFTIVKLAETIPEHYILSIRLHPSHPIELFKNHLSSYKNIELHSAVTRSLSQDLDSSNIVITKASSVIFDALAQNKVLILVNFANTPDFTGIIKGRFWDLVATNCEELTQLLTVYLQPQNDDLACLELKSNMLLNQFVKTSSNSNIKLALPID</sequence>
<proteinExistence type="predicted"/>
<organism evidence="1 2">
    <name type="scientific">Legionella bononiensis</name>
    <dbReference type="NCBI Taxonomy" id="2793102"/>
    <lineage>
        <taxon>Bacteria</taxon>
        <taxon>Pseudomonadati</taxon>
        <taxon>Pseudomonadota</taxon>
        <taxon>Gammaproteobacteria</taxon>
        <taxon>Legionellales</taxon>
        <taxon>Legionellaceae</taxon>
        <taxon>Legionella</taxon>
    </lineage>
</organism>
<name>A0ABS1W7Z7_9GAMM</name>
<dbReference type="EMBL" id="JADWVN010000004">
    <property type="protein sequence ID" value="MBL7525464.1"/>
    <property type="molecule type" value="Genomic_DNA"/>
</dbReference>
<evidence type="ECO:0008006" key="3">
    <source>
        <dbReference type="Google" id="ProtNLM"/>
    </source>
</evidence>
<reference evidence="1 2" key="1">
    <citation type="submission" date="2020-12" db="EMBL/GenBank/DDBJ databases">
        <title>WGS of Legionella: environmental sample.</title>
        <authorList>
            <person name="Cristino S."/>
            <person name="Girolamini L."/>
            <person name="Salaris S."/>
            <person name="Pascale M.R."/>
            <person name="Mazzotta M."/>
            <person name="Orsini M."/>
            <person name="Grottola A."/>
        </authorList>
    </citation>
    <scope>NUCLEOTIDE SEQUENCE [LARGE SCALE GENOMIC DNA]</scope>
    <source>
        <strain evidence="1 2">30cs62</strain>
    </source>
</reference>
<accession>A0ABS1W7Z7</accession>
<comment type="caution">
    <text evidence="1">The sequence shown here is derived from an EMBL/GenBank/DDBJ whole genome shotgun (WGS) entry which is preliminary data.</text>
</comment>
<protein>
    <recommendedName>
        <fullName evidence="3">Capsule polysaccharide biosynthesis protein</fullName>
    </recommendedName>
</protein>
<dbReference type="InterPro" id="IPR043148">
    <property type="entry name" value="TagF_C"/>
</dbReference>
<keyword evidence="2" id="KW-1185">Reference proteome</keyword>
<dbReference type="SUPFAM" id="SSF53756">
    <property type="entry name" value="UDP-Glycosyltransferase/glycogen phosphorylase"/>
    <property type="match status" value="1"/>
</dbReference>
<dbReference type="Gene3D" id="3.40.50.12580">
    <property type="match status" value="1"/>
</dbReference>